<organism evidence="10 11">
    <name type="scientific">Limnochorda pilosa</name>
    <dbReference type="NCBI Taxonomy" id="1555112"/>
    <lineage>
        <taxon>Bacteria</taxon>
        <taxon>Bacillati</taxon>
        <taxon>Bacillota</taxon>
        <taxon>Limnochordia</taxon>
        <taxon>Limnochordales</taxon>
        <taxon>Limnochordaceae</taxon>
        <taxon>Limnochorda</taxon>
    </lineage>
</organism>
<evidence type="ECO:0000313" key="11">
    <source>
        <dbReference type="Proteomes" id="UP000065807"/>
    </source>
</evidence>
<evidence type="ECO:0000256" key="5">
    <source>
        <dbReference type="ARBA" id="ARBA00022842"/>
    </source>
</evidence>
<dbReference type="Pfam" id="PF01648">
    <property type="entry name" value="ACPS"/>
    <property type="match status" value="1"/>
</dbReference>
<dbReference type="Proteomes" id="UP000065807">
    <property type="component" value="Chromosome"/>
</dbReference>
<accession>A0A0K2SJU8</accession>
<dbReference type="InterPro" id="IPR002582">
    <property type="entry name" value="ACPS"/>
</dbReference>
<dbReference type="SUPFAM" id="SSF56214">
    <property type="entry name" value="4'-phosphopantetheinyl transferase"/>
    <property type="match status" value="1"/>
</dbReference>
<evidence type="ECO:0000256" key="1">
    <source>
        <dbReference type="ARBA" id="ARBA00022516"/>
    </source>
</evidence>
<evidence type="ECO:0000313" key="10">
    <source>
        <dbReference type="EMBL" id="BAS27119.1"/>
    </source>
</evidence>
<comment type="function">
    <text evidence="8">Transfers the 4'-phosphopantetheine moiety from coenzyme A to a Ser of acyl-carrier-protein.</text>
</comment>
<comment type="cofactor">
    <cofactor evidence="8">
        <name>Mg(2+)</name>
        <dbReference type="ChEBI" id="CHEBI:18420"/>
    </cofactor>
</comment>
<comment type="catalytic activity">
    <reaction evidence="8">
        <text>apo-[ACP] + CoA = holo-[ACP] + adenosine 3',5'-bisphosphate + H(+)</text>
        <dbReference type="Rhea" id="RHEA:12068"/>
        <dbReference type="Rhea" id="RHEA-COMP:9685"/>
        <dbReference type="Rhea" id="RHEA-COMP:9690"/>
        <dbReference type="ChEBI" id="CHEBI:15378"/>
        <dbReference type="ChEBI" id="CHEBI:29999"/>
        <dbReference type="ChEBI" id="CHEBI:57287"/>
        <dbReference type="ChEBI" id="CHEBI:58343"/>
        <dbReference type="ChEBI" id="CHEBI:64479"/>
        <dbReference type="EC" id="2.7.8.7"/>
    </reaction>
</comment>
<dbReference type="STRING" id="1555112.LIP_1262"/>
<dbReference type="HAMAP" id="MF_00101">
    <property type="entry name" value="AcpS"/>
    <property type="match status" value="1"/>
</dbReference>
<keyword evidence="6 8" id="KW-0443">Lipid metabolism</keyword>
<dbReference type="EMBL" id="AP014924">
    <property type="protein sequence ID" value="BAS27119.1"/>
    <property type="molecule type" value="Genomic_DNA"/>
</dbReference>
<dbReference type="AlphaFoldDB" id="A0A0K2SJU8"/>
<dbReference type="Gene3D" id="3.90.470.20">
    <property type="entry name" value="4'-phosphopantetheinyl transferase domain"/>
    <property type="match status" value="1"/>
</dbReference>
<dbReference type="InterPro" id="IPR037143">
    <property type="entry name" value="4-PPantetheinyl_Trfase_dom_sf"/>
</dbReference>
<proteinExistence type="inferred from homology"/>
<keyword evidence="8" id="KW-0963">Cytoplasm</keyword>
<dbReference type="NCBIfam" id="TIGR00516">
    <property type="entry name" value="acpS"/>
    <property type="match status" value="1"/>
</dbReference>
<keyword evidence="3 8" id="KW-0479">Metal-binding</keyword>
<gene>
    <name evidence="8" type="primary">acpS</name>
    <name evidence="10" type="ORF">LIP_1262</name>
</gene>
<evidence type="ECO:0000256" key="2">
    <source>
        <dbReference type="ARBA" id="ARBA00022679"/>
    </source>
</evidence>
<evidence type="ECO:0000256" key="8">
    <source>
        <dbReference type="HAMAP-Rule" id="MF_00101"/>
    </source>
</evidence>
<dbReference type="InterPro" id="IPR008278">
    <property type="entry name" value="4-PPantetheinyl_Trfase_dom"/>
</dbReference>
<dbReference type="EC" id="2.7.8.7" evidence="8"/>
<comment type="similarity">
    <text evidence="8">Belongs to the P-Pant transferase superfamily. AcpS family.</text>
</comment>
<dbReference type="PATRIC" id="fig|1555112.3.peg.1309"/>
<evidence type="ECO:0000256" key="4">
    <source>
        <dbReference type="ARBA" id="ARBA00022832"/>
    </source>
</evidence>
<keyword evidence="2 8" id="KW-0808">Transferase</keyword>
<keyword evidence="7 8" id="KW-0275">Fatty acid biosynthesis</keyword>
<keyword evidence="4 8" id="KW-0276">Fatty acid metabolism</keyword>
<keyword evidence="1 8" id="KW-0444">Lipid biosynthesis</keyword>
<reference evidence="11" key="1">
    <citation type="submission" date="2015-07" db="EMBL/GenBank/DDBJ databases">
        <title>Complete genome sequence and phylogenetic analysis of Limnochorda pilosa.</title>
        <authorList>
            <person name="Watanabe M."/>
            <person name="Kojima H."/>
            <person name="Fukui M."/>
        </authorList>
    </citation>
    <scope>NUCLEOTIDE SEQUENCE [LARGE SCALE GENOMIC DNA]</scope>
    <source>
        <strain evidence="11">HC45</strain>
    </source>
</reference>
<dbReference type="NCBIfam" id="TIGR00556">
    <property type="entry name" value="pantethn_trn"/>
    <property type="match status" value="1"/>
</dbReference>
<dbReference type="GO" id="GO:0008897">
    <property type="term" value="F:holo-[acyl-carrier-protein] synthase activity"/>
    <property type="evidence" value="ECO:0007669"/>
    <property type="project" value="UniProtKB-UniRule"/>
</dbReference>
<protein>
    <recommendedName>
        <fullName evidence="8">Holo-[acyl-carrier-protein] synthase</fullName>
        <shortName evidence="8">Holo-ACP synthase</shortName>
        <ecNumber evidence="8">2.7.8.7</ecNumber>
    </recommendedName>
    <alternativeName>
        <fullName evidence="8">4'-phosphopantetheinyl transferase AcpS</fullName>
    </alternativeName>
</protein>
<evidence type="ECO:0000256" key="6">
    <source>
        <dbReference type="ARBA" id="ARBA00023098"/>
    </source>
</evidence>
<keyword evidence="11" id="KW-1185">Reference proteome</keyword>
<dbReference type="GO" id="GO:0000287">
    <property type="term" value="F:magnesium ion binding"/>
    <property type="evidence" value="ECO:0007669"/>
    <property type="project" value="UniProtKB-UniRule"/>
</dbReference>
<dbReference type="KEGG" id="lpil:LIP_1262"/>
<evidence type="ECO:0000259" key="9">
    <source>
        <dbReference type="Pfam" id="PF01648"/>
    </source>
</evidence>
<dbReference type="GO" id="GO:0005737">
    <property type="term" value="C:cytoplasm"/>
    <property type="evidence" value="ECO:0007669"/>
    <property type="project" value="UniProtKB-SubCell"/>
</dbReference>
<dbReference type="GO" id="GO:0006633">
    <property type="term" value="P:fatty acid biosynthetic process"/>
    <property type="evidence" value="ECO:0007669"/>
    <property type="project" value="UniProtKB-UniRule"/>
</dbReference>
<evidence type="ECO:0000256" key="3">
    <source>
        <dbReference type="ARBA" id="ARBA00022723"/>
    </source>
</evidence>
<dbReference type="InterPro" id="IPR004568">
    <property type="entry name" value="Ppantetheine-prot_Trfase_dom"/>
</dbReference>
<comment type="subcellular location">
    <subcellularLocation>
        <location evidence="8">Cytoplasm</location>
    </subcellularLocation>
</comment>
<reference evidence="11" key="2">
    <citation type="journal article" date="2016" name="Int. J. Syst. Evol. Microbiol.">
        <title>Complete genome sequence and cell structure of Limnochorda pilosa, a Gram-negative spore-former within the phylum Firmicutes.</title>
        <authorList>
            <person name="Watanabe M."/>
            <person name="Kojima H."/>
            <person name="Fukui M."/>
        </authorList>
    </citation>
    <scope>NUCLEOTIDE SEQUENCE [LARGE SCALE GENOMIC DNA]</scope>
    <source>
        <strain evidence="11">HC45</strain>
    </source>
</reference>
<evidence type="ECO:0000256" key="7">
    <source>
        <dbReference type="ARBA" id="ARBA00023160"/>
    </source>
</evidence>
<feature type="binding site" evidence="8">
    <location>
        <position position="2"/>
    </location>
    <ligand>
        <name>Mg(2+)</name>
        <dbReference type="ChEBI" id="CHEBI:18420"/>
    </ligand>
</feature>
<feature type="domain" description="4'-phosphopantetheinyl transferase" evidence="9">
    <location>
        <begin position="2"/>
        <end position="90"/>
    </location>
</feature>
<name>A0A0K2SJU8_LIMPI</name>
<sequence>MDLIEVARIRAAWNRFGDRFLNRIFAAGERAYALSRPDPAESLAARFAAKESVMKALGTGRHGVSWREIEVVRAPGGRPGIALSGRTRALARLLGVAAWQLSLSHNREQALAQAIALGEAGVGRKR</sequence>
<feature type="binding site" evidence="8">
    <location>
        <position position="51"/>
    </location>
    <ligand>
        <name>Mg(2+)</name>
        <dbReference type="ChEBI" id="CHEBI:18420"/>
    </ligand>
</feature>
<keyword evidence="5 8" id="KW-0460">Magnesium</keyword>